<dbReference type="GO" id="GO:0008146">
    <property type="term" value="F:sulfotransferase activity"/>
    <property type="evidence" value="ECO:0007669"/>
    <property type="project" value="InterPro"/>
</dbReference>
<name>A0AAV2HA83_LYMST</name>
<comment type="caution">
    <text evidence="5">The sequence shown here is derived from an EMBL/GenBank/DDBJ whole genome shotgun (WGS) entry which is preliminary data.</text>
</comment>
<comment type="similarity">
    <text evidence="1">Belongs to the sulfotransferase 1 family.</text>
</comment>
<keyword evidence="3" id="KW-1133">Transmembrane helix</keyword>
<sequence length="346" mass="40019">MKLTCVSAELLIYNHLTRISQQRRRMFQRVKRFLYDLIVWSGIINYLTLLIRPMLRKIISKTKSSNYKVVDSSGASMDATLLQGKVFPPVRTSKILSISGMRIRKDDAFLCGYPKTGCHWMYEIMQMLTSGRAQLSKQGKELGGMIDLVPDIVLDSLPSPRILNSHLHYDELPKGVKENKTKIVLTVRNPKDTVVSHYNHHKVMTFMYGYDGKFDDYFELFMAGKLEFGDYFEHVLSWDRVMKTQNDNPVLMVSFEDLKARPVEMVRTVARFLGKSVTDQLAEDIVKACDFDVMKEKRKKEGGVDATMFRKGKVGDWRNWLTDSQSEAIDAVWREKMMACSYQPDY</sequence>
<dbReference type="EMBL" id="CAXITT010000073">
    <property type="protein sequence ID" value="CAL1530671.1"/>
    <property type="molecule type" value="Genomic_DNA"/>
</dbReference>
<keyword evidence="2" id="KW-0808">Transferase</keyword>
<dbReference type="SUPFAM" id="SSF52540">
    <property type="entry name" value="P-loop containing nucleoside triphosphate hydrolases"/>
    <property type="match status" value="1"/>
</dbReference>
<dbReference type="Gene3D" id="3.40.50.300">
    <property type="entry name" value="P-loop containing nucleotide triphosphate hydrolases"/>
    <property type="match status" value="1"/>
</dbReference>
<evidence type="ECO:0000259" key="4">
    <source>
        <dbReference type="Pfam" id="PF00685"/>
    </source>
</evidence>
<dbReference type="InterPro" id="IPR000863">
    <property type="entry name" value="Sulfotransferase_dom"/>
</dbReference>
<proteinExistence type="inferred from homology"/>
<gene>
    <name evidence="5" type="ORF">GSLYS_00004796001</name>
</gene>
<dbReference type="InterPro" id="IPR027417">
    <property type="entry name" value="P-loop_NTPase"/>
</dbReference>
<feature type="transmembrane region" description="Helical" evidence="3">
    <location>
        <begin position="33"/>
        <end position="55"/>
    </location>
</feature>
<dbReference type="Proteomes" id="UP001497497">
    <property type="component" value="Unassembled WGS sequence"/>
</dbReference>
<protein>
    <recommendedName>
        <fullName evidence="4">Sulfotransferase domain-containing protein</fullName>
    </recommendedName>
</protein>
<evidence type="ECO:0000256" key="2">
    <source>
        <dbReference type="ARBA" id="ARBA00022679"/>
    </source>
</evidence>
<dbReference type="Pfam" id="PF00685">
    <property type="entry name" value="Sulfotransfer_1"/>
    <property type="match status" value="1"/>
</dbReference>
<evidence type="ECO:0000256" key="3">
    <source>
        <dbReference type="SAM" id="Phobius"/>
    </source>
</evidence>
<reference evidence="5 6" key="1">
    <citation type="submission" date="2024-04" db="EMBL/GenBank/DDBJ databases">
        <authorList>
            <consortium name="Genoscope - CEA"/>
            <person name="William W."/>
        </authorList>
    </citation>
    <scope>NUCLEOTIDE SEQUENCE [LARGE SCALE GENOMIC DNA]</scope>
</reference>
<dbReference type="PANTHER" id="PTHR11783">
    <property type="entry name" value="SULFOTRANSFERASE SULT"/>
    <property type="match status" value="1"/>
</dbReference>
<keyword evidence="3" id="KW-0472">Membrane</keyword>
<accession>A0AAV2HA83</accession>
<evidence type="ECO:0000313" key="6">
    <source>
        <dbReference type="Proteomes" id="UP001497497"/>
    </source>
</evidence>
<keyword evidence="3" id="KW-0812">Transmembrane</keyword>
<keyword evidence="6" id="KW-1185">Reference proteome</keyword>
<evidence type="ECO:0000313" key="5">
    <source>
        <dbReference type="EMBL" id="CAL1530671.1"/>
    </source>
</evidence>
<organism evidence="5 6">
    <name type="scientific">Lymnaea stagnalis</name>
    <name type="common">Great pond snail</name>
    <name type="synonym">Helix stagnalis</name>
    <dbReference type="NCBI Taxonomy" id="6523"/>
    <lineage>
        <taxon>Eukaryota</taxon>
        <taxon>Metazoa</taxon>
        <taxon>Spiralia</taxon>
        <taxon>Lophotrochozoa</taxon>
        <taxon>Mollusca</taxon>
        <taxon>Gastropoda</taxon>
        <taxon>Heterobranchia</taxon>
        <taxon>Euthyneura</taxon>
        <taxon>Panpulmonata</taxon>
        <taxon>Hygrophila</taxon>
        <taxon>Lymnaeoidea</taxon>
        <taxon>Lymnaeidae</taxon>
        <taxon>Lymnaea</taxon>
    </lineage>
</organism>
<dbReference type="AlphaFoldDB" id="A0AAV2HA83"/>
<evidence type="ECO:0000256" key="1">
    <source>
        <dbReference type="ARBA" id="ARBA00005771"/>
    </source>
</evidence>
<feature type="domain" description="Sulfotransferase" evidence="4">
    <location>
        <begin position="105"/>
        <end position="338"/>
    </location>
</feature>